<protein>
    <submittedName>
        <fullName evidence="1">Uncharacterized protein</fullName>
    </submittedName>
</protein>
<sequence>MYILHPVKGCLTPQAGAKPRNHPIPRFAVQEISGLPRLFFQ</sequence>
<dbReference type="KEGG" id="fro:AALO17_10850"/>
<dbReference type="EMBL" id="CP011391">
    <property type="protein sequence ID" value="AMK54219.1"/>
    <property type="molecule type" value="Genomic_DNA"/>
</dbReference>
<organism evidence="1 2">
    <name type="scientific">Faecalibaculum rodentium</name>
    <dbReference type="NCBI Taxonomy" id="1702221"/>
    <lineage>
        <taxon>Bacteria</taxon>
        <taxon>Bacillati</taxon>
        <taxon>Bacillota</taxon>
        <taxon>Erysipelotrichia</taxon>
        <taxon>Erysipelotrichales</taxon>
        <taxon>Erysipelotrichaceae</taxon>
        <taxon>Faecalibaculum</taxon>
    </lineage>
</organism>
<accession>A0A140DU92</accession>
<evidence type="ECO:0000313" key="1">
    <source>
        <dbReference type="EMBL" id="AMK54219.1"/>
    </source>
</evidence>
<name>A0A140DU92_9FIRM</name>
<keyword evidence="2" id="KW-1185">Reference proteome</keyword>
<reference evidence="1 2" key="1">
    <citation type="journal article" date="2016" name="Gut Pathog.">
        <title>Whole genome sequencing of "Faecalibaculum rodentium" ALO17, isolated from C57BL/6J laboratory mouse feces.</title>
        <authorList>
            <person name="Lim S."/>
            <person name="Chang D.H."/>
            <person name="Ahn S."/>
            <person name="Kim B.C."/>
        </authorList>
    </citation>
    <scope>NUCLEOTIDE SEQUENCE [LARGE SCALE GENOMIC DNA]</scope>
    <source>
        <strain evidence="1 2">Alo17</strain>
    </source>
</reference>
<dbReference type="AlphaFoldDB" id="A0A140DU92"/>
<gene>
    <name evidence="1" type="ORF">AALO17_10850</name>
</gene>
<proteinExistence type="predicted"/>
<evidence type="ECO:0000313" key="2">
    <source>
        <dbReference type="Proteomes" id="UP000069771"/>
    </source>
</evidence>
<dbReference type="Proteomes" id="UP000069771">
    <property type="component" value="Chromosome"/>
</dbReference>